<evidence type="ECO:0000313" key="1">
    <source>
        <dbReference type="EMBL" id="MCH97169.1"/>
    </source>
</evidence>
<protein>
    <submittedName>
        <fullName evidence="1">Uncharacterized protein</fullName>
    </submittedName>
</protein>
<reference evidence="1 2" key="1">
    <citation type="journal article" date="2018" name="Front. Plant Sci.">
        <title>Red Clover (Trifolium pratense) and Zigzag Clover (T. medium) - A Picture of Genomic Similarities and Differences.</title>
        <authorList>
            <person name="Dluhosova J."/>
            <person name="Istvanek J."/>
            <person name="Nedelnik J."/>
            <person name="Repkova J."/>
        </authorList>
    </citation>
    <scope>NUCLEOTIDE SEQUENCE [LARGE SCALE GENOMIC DNA]</scope>
    <source>
        <strain evidence="2">cv. 10/8</strain>
        <tissue evidence="1">Leaf</tissue>
    </source>
</reference>
<gene>
    <name evidence="1" type="ORF">A2U01_0018162</name>
</gene>
<sequence>MPIHIDIGQKTIQKAKAHPAAALDDRVHWMDVLLTFMPFHLVLRTPHIHGEFNLLRVL</sequence>
<accession>A0A392ND99</accession>
<keyword evidence="2" id="KW-1185">Reference proteome</keyword>
<dbReference type="AlphaFoldDB" id="A0A392ND99"/>
<evidence type="ECO:0000313" key="2">
    <source>
        <dbReference type="Proteomes" id="UP000265520"/>
    </source>
</evidence>
<comment type="caution">
    <text evidence="1">The sequence shown here is derived from an EMBL/GenBank/DDBJ whole genome shotgun (WGS) entry which is preliminary data.</text>
</comment>
<dbReference type="Proteomes" id="UP000265520">
    <property type="component" value="Unassembled WGS sequence"/>
</dbReference>
<organism evidence="1 2">
    <name type="scientific">Trifolium medium</name>
    <dbReference type="NCBI Taxonomy" id="97028"/>
    <lineage>
        <taxon>Eukaryota</taxon>
        <taxon>Viridiplantae</taxon>
        <taxon>Streptophyta</taxon>
        <taxon>Embryophyta</taxon>
        <taxon>Tracheophyta</taxon>
        <taxon>Spermatophyta</taxon>
        <taxon>Magnoliopsida</taxon>
        <taxon>eudicotyledons</taxon>
        <taxon>Gunneridae</taxon>
        <taxon>Pentapetalae</taxon>
        <taxon>rosids</taxon>
        <taxon>fabids</taxon>
        <taxon>Fabales</taxon>
        <taxon>Fabaceae</taxon>
        <taxon>Papilionoideae</taxon>
        <taxon>50 kb inversion clade</taxon>
        <taxon>NPAAA clade</taxon>
        <taxon>Hologalegina</taxon>
        <taxon>IRL clade</taxon>
        <taxon>Trifolieae</taxon>
        <taxon>Trifolium</taxon>
    </lineage>
</organism>
<dbReference type="EMBL" id="LXQA010034260">
    <property type="protein sequence ID" value="MCH97169.1"/>
    <property type="molecule type" value="Genomic_DNA"/>
</dbReference>
<proteinExistence type="predicted"/>
<name>A0A392ND99_9FABA</name>